<organism evidence="2 3">
    <name type="scientific">Candidatus Iainarchaeum sp</name>
    <dbReference type="NCBI Taxonomy" id="3101447"/>
    <lineage>
        <taxon>Archaea</taxon>
        <taxon>Candidatus Iainarchaeota</taxon>
        <taxon>Candidatus Iainarchaeia</taxon>
        <taxon>Candidatus Iainarchaeales</taxon>
        <taxon>Candidatus Iainarchaeaceae</taxon>
        <taxon>Candidatus Iainarchaeum</taxon>
    </lineage>
</organism>
<dbReference type="GO" id="GO:0016757">
    <property type="term" value="F:glycosyltransferase activity"/>
    <property type="evidence" value="ECO:0007669"/>
    <property type="project" value="TreeGrafter"/>
</dbReference>
<evidence type="ECO:0000256" key="1">
    <source>
        <dbReference type="ARBA" id="ARBA00022679"/>
    </source>
</evidence>
<keyword evidence="1" id="KW-0808">Transferase</keyword>
<proteinExistence type="predicted"/>
<dbReference type="EMBL" id="QMWP01000015">
    <property type="protein sequence ID" value="RLG71016.1"/>
    <property type="molecule type" value="Genomic_DNA"/>
</dbReference>
<dbReference type="AlphaFoldDB" id="A0A497JIY8"/>
<comment type="caution">
    <text evidence="2">The sequence shown here is derived from an EMBL/GenBank/DDBJ whole genome shotgun (WGS) entry which is preliminary data.</text>
</comment>
<dbReference type="Pfam" id="PF13692">
    <property type="entry name" value="Glyco_trans_1_4"/>
    <property type="match status" value="1"/>
</dbReference>
<dbReference type="PANTHER" id="PTHR46401">
    <property type="entry name" value="GLYCOSYLTRANSFERASE WBBK-RELATED"/>
    <property type="match status" value="1"/>
</dbReference>
<dbReference type="PANTHER" id="PTHR46401:SF2">
    <property type="entry name" value="GLYCOSYLTRANSFERASE WBBK-RELATED"/>
    <property type="match status" value="1"/>
</dbReference>
<evidence type="ECO:0008006" key="4">
    <source>
        <dbReference type="Google" id="ProtNLM"/>
    </source>
</evidence>
<dbReference type="Gene3D" id="3.40.50.2000">
    <property type="entry name" value="Glycogen Phosphorylase B"/>
    <property type="match status" value="1"/>
</dbReference>
<protein>
    <recommendedName>
        <fullName evidence="4">Glycosyltransferase</fullName>
    </recommendedName>
</protein>
<evidence type="ECO:0000313" key="2">
    <source>
        <dbReference type="EMBL" id="RLG71016.1"/>
    </source>
</evidence>
<dbReference type="Proteomes" id="UP000278031">
    <property type="component" value="Unassembled WGS sequence"/>
</dbReference>
<accession>A0A497JIY8</accession>
<name>A0A497JIY8_9ARCH</name>
<evidence type="ECO:0000313" key="3">
    <source>
        <dbReference type="Proteomes" id="UP000278031"/>
    </source>
</evidence>
<reference evidence="2 3" key="1">
    <citation type="submission" date="2018-06" db="EMBL/GenBank/DDBJ databases">
        <title>Extensive metabolic versatility and redundancy in microbially diverse, dynamic hydrothermal sediments.</title>
        <authorList>
            <person name="Dombrowski N."/>
            <person name="Teske A."/>
            <person name="Baker B.J."/>
        </authorList>
    </citation>
    <scope>NUCLEOTIDE SEQUENCE [LARGE SCALE GENOMIC DNA]</scope>
    <source>
        <strain evidence="2">B51_G17</strain>
    </source>
</reference>
<sequence>MKDLKIGLIARADNSGLGTLSRQFYKHLKDYIAKVMIVWNGVYEYYPERFPEEISYVCKRGVPDLEEIDNFLKDINLVLTFETPYNWNLFSKAKERGIKTVLMPNYEWLPKDLPVKPDLFLCPSKLDYDEAPEPKVYLPVPIDREELPFKLRKKARVFLFNNGHGGYLNRNSLHEFLEAISLVKQPVQFIIHSQVYFDVVNDSRVEVILGDVPYEKLYERGDMFVFPHKFDGLSLPIQEAMSVGMPVISTDIYPHNTYLPKELLFEPEAITEYYIKRSIKAAIISPVKLAQKIEEFALQDISHLSKKMDELAEKWSWKNLKTKYLEVLQGLLQ</sequence>
<gene>
    <name evidence="2" type="ORF">DRO04_00710</name>
</gene>
<dbReference type="SUPFAM" id="SSF53756">
    <property type="entry name" value="UDP-Glycosyltransferase/glycogen phosphorylase"/>
    <property type="match status" value="1"/>
</dbReference>